<accession>U2KF45</accession>
<comment type="caution">
    <text evidence="1">The sequence shown here is derived from an EMBL/GenBank/DDBJ whole genome shotgun (WGS) entry which is preliminary data.</text>
</comment>
<name>U2KF45_9FIRM</name>
<organism evidence="1 2">
    <name type="scientific">Ruminococcus callidus ATCC 27760</name>
    <dbReference type="NCBI Taxonomy" id="411473"/>
    <lineage>
        <taxon>Bacteria</taxon>
        <taxon>Bacillati</taxon>
        <taxon>Bacillota</taxon>
        <taxon>Clostridia</taxon>
        <taxon>Eubacteriales</taxon>
        <taxon>Oscillospiraceae</taxon>
        <taxon>Ruminococcus</taxon>
    </lineage>
</organism>
<dbReference type="Pfam" id="PF02620">
    <property type="entry name" value="YceD"/>
    <property type="match status" value="1"/>
</dbReference>
<dbReference type="Proteomes" id="UP000016662">
    <property type="component" value="Unassembled WGS sequence"/>
</dbReference>
<dbReference type="EMBL" id="AWVF01000341">
    <property type="protein sequence ID" value="ERJ90882.1"/>
    <property type="molecule type" value="Genomic_DNA"/>
</dbReference>
<dbReference type="AlphaFoldDB" id="U2KF45"/>
<keyword evidence="2" id="KW-1185">Reference proteome</keyword>
<protein>
    <submittedName>
        <fullName evidence="1">Putative ACR</fullName>
    </submittedName>
</protein>
<sequence length="160" mass="17962">MMQCVKGTGMILQLREIFQIEGMHLPVDYTISLEELSEVRGYTFAAPVSVQGEFSNRAGIVTLKYTVSCTLDAVCDRCLAELRRDYSYDFSHTVVPSLQSEGDIYDTYLVAQHDSIDMNETAISDLLLMLPTKMLCREDCKGLCDICGCNLNETTCDCRK</sequence>
<dbReference type="HOGENOM" id="CLU_100236_1_1_9"/>
<dbReference type="PATRIC" id="fig|411473.3.peg.2296"/>
<proteinExistence type="predicted"/>
<dbReference type="eggNOG" id="COG1399">
    <property type="taxonomic scope" value="Bacteria"/>
</dbReference>
<gene>
    <name evidence="1" type="ORF">RUMCAL_02734</name>
</gene>
<reference evidence="1 2" key="1">
    <citation type="submission" date="2013-07" db="EMBL/GenBank/DDBJ databases">
        <authorList>
            <person name="Weinstock G."/>
            <person name="Sodergren E."/>
            <person name="Wylie T."/>
            <person name="Fulton L."/>
            <person name="Fulton R."/>
            <person name="Fronick C."/>
            <person name="O'Laughlin M."/>
            <person name="Godfrey J."/>
            <person name="Miner T."/>
            <person name="Herter B."/>
            <person name="Appelbaum E."/>
            <person name="Cordes M."/>
            <person name="Lek S."/>
            <person name="Wollam A."/>
            <person name="Pepin K.H."/>
            <person name="Palsikar V.B."/>
            <person name="Mitreva M."/>
            <person name="Wilson R.K."/>
        </authorList>
    </citation>
    <scope>NUCLEOTIDE SEQUENCE [LARGE SCALE GENOMIC DNA]</scope>
    <source>
        <strain evidence="1 2">ATCC 27760</strain>
    </source>
</reference>
<evidence type="ECO:0000313" key="2">
    <source>
        <dbReference type="Proteomes" id="UP000016662"/>
    </source>
</evidence>
<dbReference type="InterPro" id="IPR003772">
    <property type="entry name" value="YceD"/>
</dbReference>
<evidence type="ECO:0000313" key="1">
    <source>
        <dbReference type="EMBL" id="ERJ90882.1"/>
    </source>
</evidence>
<dbReference type="STRING" id="411473.RUMCAL_02734"/>